<feature type="domain" description="PIN" evidence="7">
    <location>
        <begin position="180"/>
        <end position="289"/>
    </location>
</feature>
<evidence type="ECO:0000256" key="4">
    <source>
        <dbReference type="ARBA" id="ARBA00022842"/>
    </source>
</evidence>
<evidence type="ECO:0000256" key="3">
    <source>
        <dbReference type="ARBA" id="ARBA00022801"/>
    </source>
</evidence>
<evidence type="ECO:0000256" key="6">
    <source>
        <dbReference type="SAM" id="Phobius"/>
    </source>
</evidence>
<dbReference type="PANTHER" id="PTHR11603">
    <property type="entry name" value="AAA FAMILY ATPASE"/>
    <property type="match status" value="1"/>
</dbReference>
<dbReference type="PANTHER" id="PTHR11603:SF147">
    <property type="entry name" value="MEMBRANE PROTEIN"/>
    <property type="match status" value="1"/>
</dbReference>
<feature type="transmembrane region" description="Helical" evidence="6">
    <location>
        <begin position="45"/>
        <end position="67"/>
    </location>
</feature>
<keyword evidence="6" id="KW-0812">Transmembrane</keyword>
<dbReference type="GO" id="GO:0016787">
    <property type="term" value="F:hydrolase activity"/>
    <property type="evidence" value="ECO:0007669"/>
    <property type="project" value="UniProtKB-KW"/>
</dbReference>
<dbReference type="RefSeq" id="WP_154528256.1">
    <property type="nucleotide sequence ID" value="NZ_VUNH01000003.1"/>
</dbReference>
<sequence>MTDGLKKIVRYSCGALLGLLGALAGYQTGAPVLRTYLPDTLLFHGLAIVLSTAVFGFIGVLLAPYFMKLLHDVGLLFERQLRSTAWPEIVAALTGMIVGLVLANLLVLPFSGTPFGPYLTVLLNVLIGFVMAWIFVTRQADIRSAMASVRERLSQKRKGRAGKIQTEEAEDPEPAADPVPRKILDTSVIIDGRILDIAKTGFLQGTLILPSFVLLELQTVADSKDQNRRAHGRMGLDVVKELQKLQQVKLALTEASLDDYHTEFVDSAVVSMAKKFGCDVLTTDYNLNKVAQIQNVRVLNVNDLANAMKPTLLPGDEVTVRLIKEGKDARQGIGYLDNGTMLVVEDGGPFIGKTVEVTLSSLLQTSAGRMVFGRVKREVKS</sequence>
<dbReference type="GO" id="GO:0004518">
    <property type="term" value="F:nuclease activity"/>
    <property type="evidence" value="ECO:0007669"/>
    <property type="project" value="UniProtKB-KW"/>
</dbReference>
<dbReference type="Gene3D" id="3.40.50.1010">
    <property type="entry name" value="5'-nuclease"/>
    <property type="match status" value="1"/>
</dbReference>
<keyword evidence="2" id="KW-0540">Nuclease</keyword>
<dbReference type="SUPFAM" id="SSF88723">
    <property type="entry name" value="PIN domain-like"/>
    <property type="match status" value="1"/>
</dbReference>
<keyword evidence="6" id="KW-1133">Transmembrane helix</keyword>
<dbReference type="InterPro" id="IPR002716">
    <property type="entry name" value="PIN_dom"/>
</dbReference>
<evidence type="ECO:0000256" key="5">
    <source>
        <dbReference type="SAM" id="MobiDB-lite"/>
    </source>
</evidence>
<dbReference type="Pfam" id="PF01850">
    <property type="entry name" value="PIN"/>
    <property type="match status" value="1"/>
</dbReference>
<organism evidence="8 9">
    <name type="scientific">Pyramidobacter porci</name>
    <dbReference type="NCBI Taxonomy" id="2605789"/>
    <lineage>
        <taxon>Bacteria</taxon>
        <taxon>Thermotogati</taxon>
        <taxon>Synergistota</taxon>
        <taxon>Synergistia</taxon>
        <taxon>Synergistales</taxon>
        <taxon>Dethiosulfovibrionaceae</taxon>
        <taxon>Pyramidobacter</taxon>
    </lineage>
</organism>
<dbReference type="Pfam" id="PF01938">
    <property type="entry name" value="TRAM"/>
    <property type="match status" value="1"/>
</dbReference>
<dbReference type="AlphaFoldDB" id="A0A6L5YA25"/>
<evidence type="ECO:0000313" key="8">
    <source>
        <dbReference type="EMBL" id="MST55149.1"/>
    </source>
</evidence>
<accession>A0A6L5YA25</accession>
<dbReference type="InterPro" id="IPR029060">
    <property type="entry name" value="PIN-like_dom_sf"/>
</dbReference>
<dbReference type="CDD" id="cd09877">
    <property type="entry name" value="PIN_YacL-like"/>
    <property type="match status" value="1"/>
</dbReference>
<keyword evidence="3" id="KW-0378">Hydrolase</keyword>
<keyword evidence="4" id="KW-0460">Magnesium</keyword>
<comment type="cofactor">
    <cofactor evidence="1">
        <name>Mg(2+)</name>
        <dbReference type="ChEBI" id="CHEBI:18420"/>
    </cofactor>
</comment>
<feature type="region of interest" description="Disordered" evidence="5">
    <location>
        <begin position="157"/>
        <end position="178"/>
    </location>
</feature>
<protein>
    <submittedName>
        <fullName evidence="8">TRAM domain-containing protein</fullName>
    </submittedName>
</protein>
<keyword evidence="9" id="KW-1185">Reference proteome</keyword>
<evidence type="ECO:0000256" key="2">
    <source>
        <dbReference type="ARBA" id="ARBA00022722"/>
    </source>
</evidence>
<dbReference type="Proteomes" id="UP000473699">
    <property type="component" value="Unassembled WGS sequence"/>
</dbReference>
<evidence type="ECO:0000256" key="1">
    <source>
        <dbReference type="ARBA" id="ARBA00001946"/>
    </source>
</evidence>
<dbReference type="InterPro" id="IPR052041">
    <property type="entry name" value="Nucleic_acid_metab_PIN/TRAM"/>
</dbReference>
<evidence type="ECO:0000259" key="7">
    <source>
        <dbReference type="SMART" id="SM00670"/>
    </source>
</evidence>
<feature type="transmembrane region" description="Helical" evidence="6">
    <location>
        <begin position="88"/>
        <end position="109"/>
    </location>
</feature>
<dbReference type="InterPro" id="IPR002792">
    <property type="entry name" value="TRAM_dom"/>
</dbReference>
<proteinExistence type="predicted"/>
<name>A0A6L5YA25_9BACT</name>
<gene>
    <name evidence="8" type="ORF">FYJ74_03710</name>
</gene>
<reference evidence="8 9" key="1">
    <citation type="submission" date="2019-08" db="EMBL/GenBank/DDBJ databases">
        <title>In-depth cultivation of the pig gut microbiome towards novel bacterial diversity and tailored functional studies.</title>
        <authorList>
            <person name="Wylensek D."/>
            <person name="Hitch T.C.A."/>
            <person name="Clavel T."/>
        </authorList>
    </citation>
    <scope>NUCLEOTIDE SEQUENCE [LARGE SCALE GENOMIC DNA]</scope>
    <source>
        <strain evidence="8 9">SM-530-WT-4B</strain>
    </source>
</reference>
<comment type="caution">
    <text evidence="8">The sequence shown here is derived from an EMBL/GenBank/DDBJ whole genome shotgun (WGS) entry which is preliminary data.</text>
</comment>
<dbReference type="SMART" id="SM00670">
    <property type="entry name" value="PINc"/>
    <property type="match status" value="1"/>
</dbReference>
<keyword evidence="6" id="KW-0472">Membrane</keyword>
<feature type="transmembrane region" description="Helical" evidence="6">
    <location>
        <begin position="115"/>
        <end position="136"/>
    </location>
</feature>
<dbReference type="EMBL" id="VUNH01000003">
    <property type="protein sequence ID" value="MST55149.1"/>
    <property type="molecule type" value="Genomic_DNA"/>
</dbReference>
<evidence type="ECO:0000313" key="9">
    <source>
        <dbReference type="Proteomes" id="UP000473699"/>
    </source>
</evidence>